<organism evidence="1 2">
    <name type="scientific">Enterococcus mundtii</name>
    <dbReference type="NCBI Taxonomy" id="53346"/>
    <lineage>
        <taxon>Bacteria</taxon>
        <taxon>Bacillati</taxon>
        <taxon>Bacillota</taxon>
        <taxon>Bacilli</taxon>
        <taxon>Lactobacillales</taxon>
        <taxon>Enterococcaceae</taxon>
        <taxon>Enterococcus</taxon>
    </lineage>
</organism>
<sequence>MKYLNDEYQDRGMKKWAGFFLSEHTAEQEKIQKGLAHINSPKPQMSEQEIGEVLQVARLKNKSVAIQIEAIDNEGNYYD</sequence>
<gene>
    <name evidence="1" type="ORF">CUS89_15930</name>
</gene>
<proteinExistence type="predicted"/>
<evidence type="ECO:0000313" key="1">
    <source>
        <dbReference type="EMBL" id="PQF19302.1"/>
    </source>
</evidence>
<dbReference type="AlphaFoldDB" id="A0A2S7RM99"/>
<evidence type="ECO:0008006" key="3">
    <source>
        <dbReference type="Google" id="ProtNLM"/>
    </source>
</evidence>
<reference evidence="1 2" key="1">
    <citation type="journal article" date="2018" name="Pathog. Dis.">
        <title>Whole-genome sequencing based characterization of antimicrobial resistance in Enterococcus.</title>
        <authorList>
            <person name="Tyson G."/>
        </authorList>
    </citation>
    <scope>NUCLEOTIDE SEQUENCE [LARGE SCALE GENOMIC DNA]</scope>
    <source>
        <strain evidence="1 2">CVM N55263</strain>
    </source>
</reference>
<dbReference type="EMBL" id="PUAP01000078">
    <property type="protein sequence ID" value="PQF19302.1"/>
    <property type="molecule type" value="Genomic_DNA"/>
</dbReference>
<accession>A0A2S7RM99</accession>
<name>A0A2S7RM99_ENTMU</name>
<protein>
    <recommendedName>
        <fullName evidence="3">DNA-directed RNA polymerase beta subunit</fullName>
    </recommendedName>
</protein>
<dbReference type="Proteomes" id="UP000237934">
    <property type="component" value="Unassembled WGS sequence"/>
</dbReference>
<dbReference type="RefSeq" id="WP_002316697.1">
    <property type="nucleotide sequence ID" value="NZ_JADNBP010000035.1"/>
</dbReference>
<evidence type="ECO:0000313" key="2">
    <source>
        <dbReference type="Proteomes" id="UP000237934"/>
    </source>
</evidence>
<comment type="caution">
    <text evidence="1">The sequence shown here is derived from an EMBL/GenBank/DDBJ whole genome shotgun (WGS) entry which is preliminary data.</text>
</comment>